<sequence>MREERRAEDVLAHDECRHQVNSRRLESYDEALSFTNDFPAEDDVETMNDVCKRCSALHYKGELATRKIDKFEECCRSGKVQLPDLQPYPS</sequence>
<proteinExistence type="predicted"/>
<keyword evidence="1" id="KW-1185">Reference proteome</keyword>
<evidence type="ECO:0000313" key="2">
    <source>
        <dbReference type="WBParaSite" id="PSAMB.scaffold7622size7360.g30327.t1"/>
    </source>
</evidence>
<evidence type="ECO:0000313" key="1">
    <source>
        <dbReference type="Proteomes" id="UP000887566"/>
    </source>
</evidence>
<accession>A0A914XDY8</accession>
<name>A0A914XDY8_9BILA</name>
<dbReference type="AlphaFoldDB" id="A0A914XDY8"/>
<dbReference type="Proteomes" id="UP000887566">
    <property type="component" value="Unplaced"/>
</dbReference>
<organism evidence="1 2">
    <name type="scientific">Plectus sambesii</name>
    <dbReference type="NCBI Taxonomy" id="2011161"/>
    <lineage>
        <taxon>Eukaryota</taxon>
        <taxon>Metazoa</taxon>
        <taxon>Ecdysozoa</taxon>
        <taxon>Nematoda</taxon>
        <taxon>Chromadorea</taxon>
        <taxon>Plectida</taxon>
        <taxon>Plectina</taxon>
        <taxon>Plectoidea</taxon>
        <taxon>Plectidae</taxon>
        <taxon>Plectus</taxon>
    </lineage>
</organism>
<protein>
    <submittedName>
        <fullName evidence="2">Uncharacterized protein</fullName>
    </submittedName>
</protein>
<dbReference type="WBParaSite" id="PSAMB.scaffold7622size7360.g30327.t1">
    <property type="protein sequence ID" value="PSAMB.scaffold7622size7360.g30327.t1"/>
    <property type="gene ID" value="PSAMB.scaffold7622size7360.g30327"/>
</dbReference>
<reference evidence="2" key="1">
    <citation type="submission" date="2022-11" db="UniProtKB">
        <authorList>
            <consortium name="WormBaseParasite"/>
        </authorList>
    </citation>
    <scope>IDENTIFICATION</scope>
</reference>